<evidence type="ECO:0000313" key="4">
    <source>
        <dbReference type="Proteomes" id="UP000182737"/>
    </source>
</evidence>
<gene>
    <name evidence="3" type="ORF">SAMN04487775_11026</name>
</gene>
<feature type="signal peptide" evidence="2">
    <location>
        <begin position="1"/>
        <end position="19"/>
    </location>
</feature>
<dbReference type="EMBL" id="FORI01000010">
    <property type="protein sequence ID" value="SFI98834.1"/>
    <property type="molecule type" value="Genomic_DNA"/>
</dbReference>
<keyword evidence="4" id="KW-1185">Reference proteome</keyword>
<dbReference type="Pfam" id="PF03548">
    <property type="entry name" value="LolA"/>
    <property type="match status" value="1"/>
</dbReference>
<dbReference type="OrthoDB" id="360488at2"/>
<dbReference type="CDD" id="cd16325">
    <property type="entry name" value="LolA"/>
    <property type="match status" value="1"/>
</dbReference>
<dbReference type="Proteomes" id="UP000182737">
    <property type="component" value="Unassembled WGS sequence"/>
</dbReference>
<dbReference type="RefSeq" id="WP_083425794.1">
    <property type="nucleotide sequence ID" value="NZ_FORI01000010.1"/>
</dbReference>
<reference evidence="4" key="1">
    <citation type="submission" date="2016-10" db="EMBL/GenBank/DDBJ databases">
        <authorList>
            <person name="Varghese N."/>
            <person name="Submissions S."/>
        </authorList>
    </citation>
    <scope>NUCLEOTIDE SEQUENCE [LARGE SCALE GENOMIC DNA]</scope>
    <source>
        <strain evidence="4">XBD1002</strain>
    </source>
</reference>
<keyword evidence="1 2" id="KW-0732">Signal</keyword>
<proteinExistence type="predicted"/>
<dbReference type="SUPFAM" id="SSF89392">
    <property type="entry name" value="Prokaryotic lipoproteins and lipoprotein localization factors"/>
    <property type="match status" value="1"/>
</dbReference>
<sequence length="210" mass="23107">MKRRFILILLTLITCSLFAQPITTLEGVCASLAAHPNTTGDFTQTKTIQTNGRKLKSTGKYIICPEGIVWKTERPVPSSLILTKDKMIQVAANGKKSVMDGKDNQIFSNISEILSSVFSGNAASIRKNFNCDFQMKNDGEWSVSLEPKDSTIASVMNTLVLSGTCTNSNDAEMKSLVISETSGNTISYEFTNQKYPEELSADEKQNFIVE</sequence>
<name>A0A1I3MNY0_9SPIR</name>
<dbReference type="PANTHER" id="PTHR35869">
    <property type="entry name" value="OUTER-MEMBRANE LIPOPROTEIN CARRIER PROTEIN"/>
    <property type="match status" value="1"/>
</dbReference>
<dbReference type="PANTHER" id="PTHR35869:SF1">
    <property type="entry name" value="OUTER-MEMBRANE LIPOPROTEIN CARRIER PROTEIN"/>
    <property type="match status" value="1"/>
</dbReference>
<dbReference type="Gene3D" id="2.50.20.10">
    <property type="entry name" value="Lipoprotein localisation LolA/LolB/LppX"/>
    <property type="match status" value="1"/>
</dbReference>
<feature type="chain" id="PRO_5010165980" evidence="2">
    <location>
        <begin position="20"/>
        <end position="210"/>
    </location>
</feature>
<evidence type="ECO:0000313" key="3">
    <source>
        <dbReference type="EMBL" id="SFI98834.1"/>
    </source>
</evidence>
<dbReference type="InterPro" id="IPR004564">
    <property type="entry name" value="OM_lipoprot_carrier_LolA-like"/>
</dbReference>
<accession>A0A1I3MNY0</accession>
<dbReference type="InterPro" id="IPR029046">
    <property type="entry name" value="LolA/LolB/LppX"/>
</dbReference>
<keyword evidence="3" id="KW-0449">Lipoprotein</keyword>
<evidence type="ECO:0000256" key="1">
    <source>
        <dbReference type="ARBA" id="ARBA00022729"/>
    </source>
</evidence>
<protein>
    <submittedName>
        <fullName evidence="3">Outer membrane lipoprotein-sorting protein</fullName>
    </submittedName>
</protein>
<evidence type="ECO:0000256" key="2">
    <source>
        <dbReference type="SAM" id="SignalP"/>
    </source>
</evidence>
<dbReference type="AlphaFoldDB" id="A0A1I3MNY0"/>
<organism evidence="3 4">
    <name type="scientific">Treponema bryantii</name>
    <dbReference type="NCBI Taxonomy" id="163"/>
    <lineage>
        <taxon>Bacteria</taxon>
        <taxon>Pseudomonadati</taxon>
        <taxon>Spirochaetota</taxon>
        <taxon>Spirochaetia</taxon>
        <taxon>Spirochaetales</taxon>
        <taxon>Treponemataceae</taxon>
        <taxon>Treponema</taxon>
    </lineage>
</organism>